<dbReference type="PANTHER" id="PTHR11370:SF4">
    <property type="entry name" value="DNA-REPAIR PROTEIN XRCC1 N-TERMINAL DOMAIN-CONTAINING PROTEIN"/>
    <property type="match status" value="1"/>
</dbReference>
<dbReference type="GeneID" id="20234218"/>
<evidence type="ECO:0000313" key="3">
    <source>
        <dbReference type="Proteomes" id="UP000030746"/>
    </source>
</evidence>
<dbReference type="SUPFAM" id="SSF49785">
    <property type="entry name" value="Galactose-binding domain-like"/>
    <property type="match status" value="1"/>
</dbReference>
<sequence>MASALIKFVVSFSSQDEVHKVQNLINGDGCQKWLSNSKEKTGQIEAIFQLEDFLKVAFIDVGTIWCSTIEIQVGRSDWPQDKQYLTLCPTASLMSPIDCRLKQNINKTRMFSKEEFIDTVVREKWDRIKLILRQPYRKDVQFGVSFIKIKSAAAVYIEKPKSGLSPLDDNGRVKMIKSHFFGSKKDRYSFHTLL</sequence>
<dbReference type="HOGENOM" id="CLU_115672_0_0_1"/>
<reference evidence="2 3" key="1">
    <citation type="journal article" date="2013" name="Nature">
        <title>Insights into bilaterian evolution from three spiralian genomes.</title>
        <authorList>
            <person name="Simakov O."/>
            <person name="Marletaz F."/>
            <person name="Cho S.J."/>
            <person name="Edsinger-Gonzales E."/>
            <person name="Havlak P."/>
            <person name="Hellsten U."/>
            <person name="Kuo D.H."/>
            <person name="Larsson T."/>
            <person name="Lv J."/>
            <person name="Arendt D."/>
            <person name="Savage R."/>
            <person name="Osoegawa K."/>
            <person name="de Jong P."/>
            <person name="Grimwood J."/>
            <person name="Chapman J.A."/>
            <person name="Shapiro H."/>
            <person name="Aerts A."/>
            <person name="Otillar R.P."/>
            <person name="Terry A.Y."/>
            <person name="Boore J.L."/>
            <person name="Grigoriev I.V."/>
            <person name="Lindberg D.R."/>
            <person name="Seaver E.C."/>
            <person name="Weisblat D.A."/>
            <person name="Putnam N.H."/>
            <person name="Rokhsar D.S."/>
        </authorList>
    </citation>
    <scope>NUCLEOTIDE SEQUENCE [LARGE SCALE GENOMIC DNA]</scope>
</reference>
<dbReference type="OMA" id="CNENSAF"/>
<dbReference type="OrthoDB" id="25840at2759"/>
<dbReference type="EMBL" id="KB200505">
    <property type="protein sequence ID" value="ESP01502.1"/>
    <property type="molecule type" value="Genomic_DNA"/>
</dbReference>
<gene>
    <name evidence="2" type="ORF">LOTGIDRAFT_139677</name>
</gene>
<dbReference type="InterPro" id="IPR008979">
    <property type="entry name" value="Galactose-bd-like_sf"/>
</dbReference>
<dbReference type="GO" id="GO:0003684">
    <property type="term" value="F:damaged DNA binding"/>
    <property type="evidence" value="ECO:0007669"/>
    <property type="project" value="InterPro"/>
</dbReference>
<dbReference type="PANTHER" id="PTHR11370">
    <property type="entry name" value="DNA-REPAIR PROTEIN XRCC1"/>
    <property type="match status" value="1"/>
</dbReference>
<evidence type="ECO:0000259" key="1">
    <source>
        <dbReference type="Pfam" id="PF01834"/>
    </source>
</evidence>
<name>V4B5Z7_LOTGI</name>
<dbReference type="GO" id="GO:0006284">
    <property type="term" value="P:base-excision repair"/>
    <property type="evidence" value="ECO:0007669"/>
    <property type="project" value="TreeGrafter"/>
</dbReference>
<protein>
    <recommendedName>
        <fullName evidence="1">DNA-repair protein Xrcc1 N-terminal domain-containing protein</fullName>
    </recommendedName>
</protein>
<dbReference type="STRING" id="225164.V4B5Z7"/>
<dbReference type="Gene3D" id="2.60.120.260">
    <property type="entry name" value="Galactose-binding domain-like"/>
    <property type="match status" value="1"/>
</dbReference>
<keyword evidence="3" id="KW-1185">Reference proteome</keyword>
<dbReference type="GO" id="GO:0000012">
    <property type="term" value="P:single strand break repair"/>
    <property type="evidence" value="ECO:0007669"/>
    <property type="project" value="InterPro"/>
</dbReference>
<dbReference type="CTD" id="20234218"/>
<dbReference type="InterPro" id="IPR002706">
    <property type="entry name" value="Xrcc1_N"/>
</dbReference>
<feature type="domain" description="DNA-repair protein Xrcc1 N-terminal" evidence="1">
    <location>
        <begin position="1"/>
        <end position="149"/>
    </location>
</feature>
<organism evidence="2 3">
    <name type="scientific">Lottia gigantea</name>
    <name type="common">Giant owl limpet</name>
    <dbReference type="NCBI Taxonomy" id="225164"/>
    <lineage>
        <taxon>Eukaryota</taxon>
        <taxon>Metazoa</taxon>
        <taxon>Spiralia</taxon>
        <taxon>Lophotrochozoa</taxon>
        <taxon>Mollusca</taxon>
        <taxon>Gastropoda</taxon>
        <taxon>Patellogastropoda</taxon>
        <taxon>Lottioidea</taxon>
        <taxon>Lottiidae</taxon>
        <taxon>Lottia</taxon>
    </lineage>
</organism>
<dbReference type="KEGG" id="lgi:LOTGIDRAFT_139677"/>
<dbReference type="FunFam" id="2.60.120.260:FF:000025">
    <property type="entry name" value="DNA repair protein XRCC1 isoform X1"/>
    <property type="match status" value="1"/>
</dbReference>
<dbReference type="Pfam" id="PF01834">
    <property type="entry name" value="XRCC1_N"/>
    <property type="match status" value="1"/>
</dbReference>
<dbReference type="RefSeq" id="XP_009047821.1">
    <property type="nucleotide sequence ID" value="XM_009049573.1"/>
</dbReference>
<proteinExistence type="predicted"/>
<dbReference type="GO" id="GO:0005634">
    <property type="term" value="C:nucleus"/>
    <property type="evidence" value="ECO:0007669"/>
    <property type="project" value="InterPro"/>
</dbReference>
<dbReference type="Proteomes" id="UP000030746">
    <property type="component" value="Unassembled WGS sequence"/>
</dbReference>
<accession>V4B5Z7</accession>
<dbReference type="AlphaFoldDB" id="V4B5Z7"/>
<evidence type="ECO:0000313" key="2">
    <source>
        <dbReference type="EMBL" id="ESP01502.1"/>
    </source>
</evidence>